<dbReference type="RefSeq" id="XP_002774845.1">
    <property type="nucleotide sequence ID" value="XM_002774799.1"/>
</dbReference>
<evidence type="ECO:0000313" key="3">
    <source>
        <dbReference type="Proteomes" id="UP000007800"/>
    </source>
</evidence>
<feature type="non-terminal residue" evidence="2">
    <location>
        <position position="1"/>
    </location>
</feature>
<accession>C5L9D3</accession>
<feature type="non-terminal residue" evidence="2">
    <location>
        <position position="60"/>
    </location>
</feature>
<name>C5L9D3_PERM5</name>
<evidence type="ECO:0000313" key="2">
    <source>
        <dbReference type="EMBL" id="EER06661.1"/>
    </source>
</evidence>
<dbReference type="EMBL" id="GG680427">
    <property type="protein sequence ID" value="EER06661.1"/>
    <property type="molecule type" value="Genomic_DNA"/>
</dbReference>
<proteinExistence type="predicted"/>
<dbReference type="PROSITE" id="PS50082">
    <property type="entry name" value="WD_REPEATS_2"/>
    <property type="match status" value="1"/>
</dbReference>
<dbReference type="SMART" id="SM00320">
    <property type="entry name" value="WD40"/>
    <property type="match status" value="1"/>
</dbReference>
<keyword evidence="1" id="KW-0853">WD repeat</keyword>
<dbReference type="InterPro" id="IPR015943">
    <property type="entry name" value="WD40/YVTN_repeat-like_dom_sf"/>
</dbReference>
<keyword evidence="3" id="KW-1185">Reference proteome</keyword>
<dbReference type="AlphaFoldDB" id="C5L9D3"/>
<gene>
    <name evidence="2" type="ORF">Pmar_PMAR009680</name>
</gene>
<dbReference type="Pfam" id="PF00400">
    <property type="entry name" value="WD40"/>
    <property type="match status" value="1"/>
</dbReference>
<reference evidence="2 3" key="1">
    <citation type="submission" date="2008-07" db="EMBL/GenBank/DDBJ databases">
        <authorList>
            <person name="El-Sayed N."/>
            <person name="Caler E."/>
            <person name="Inman J."/>
            <person name="Amedeo P."/>
            <person name="Hass B."/>
            <person name="Wortman J."/>
        </authorList>
    </citation>
    <scope>NUCLEOTIDE SEQUENCE [LARGE SCALE GENOMIC DNA]</scope>
    <source>
        <strain evidence="3">ATCC 50983 / TXsc</strain>
    </source>
</reference>
<protein>
    <submittedName>
        <fullName evidence="2">Uncharacterized protein</fullName>
    </submittedName>
</protein>
<sequence length="60" mass="6529">DRLSEFENSIAEDADSSSWVPLNVLDAHDAYVLKVRFAPGPARLLATCGSDGTAQIWQSH</sequence>
<dbReference type="Proteomes" id="UP000007800">
    <property type="component" value="Unassembled WGS sequence"/>
</dbReference>
<dbReference type="GeneID" id="9056183"/>
<dbReference type="OrthoDB" id="400at2759"/>
<dbReference type="InterPro" id="IPR036322">
    <property type="entry name" value="WD40_repeat_dom_sf"/>
</dbReference>
<dbReference type="PROSITE" id="PS50294">
    <property type="entry name" value="WD_REPEATS_REGION"/>
    <property type="match status" value="1"/>
</dbReference>
<dbReference type="InParanoid" id="C5L9D3"/>
<organism evidence="3">
    <name type="scientific">Perkinsus marinus (strain ATCC 50983 / TXsc)</name>
    <dbReference type="NCBI Taxonomy" id="423536"/>
    <lineage>
        <taxon>Eukaryota</taxon>
        <taxon>Sar</taxon>
        <taxon>Alveolata</taxon>
        <taxon>Perkinsozoa</taxon>
        <taxon>Perkinsea</taxon>
        <taxon>Perkinsida</taxon>
        <taxon>Perkinsidae</taxon>
        <taxon>Perkinsus</taxon>
    </lineage>
</organism>
<dbReference type="SUPFAM" id="SSF50978">
    <property type="entry name" value="WD40 repeat-like"/>
    <property type="match status" value="1"/>
</dbReference>
<feature type="repeat" description="WD" evidence="1">
    <location>
        <begin position="25"/>
        <end position="60"/>
    </location>
</feature>
<dbReference type="InterPro" id="IPR001680">
    <property type="entry name" value="WD40_rpt"/>
</dbReference>
<dbReference type="Gene3D" id="2.130.10.10">
    <property type="entry name" value="YVTN repeat-like/Quinoprotein amine dehydrogenase"/>
    <property type="match status" value="1"/>
</dbReference>
<evidence type="ECO:0000256" key="1">
    <source>
        <dbReference type="PROSITE-ProRule" id="PRU00221"/>
    </source>
</evidence>